<feature type="transmembrane region" description="Helical" evidence="2">
    <location>
        <begin position="207"/>
        <end position="225"/>
    </location>
</feature>
<name>A0ABR7I7S7_9FIRM</name>
<evidence type="ECO:0000313" key="4">
    <source>
        <dbReference type="Proteomes" id="UP000621540"/>
    </source>
</evidence>
<feature type="coiled-coil region" evidence="1">
    <location>
        <begin position="287"/>
        <end position="314"/>
    </location>
</feature>
<protein>
    <submittedName>
        <fullName evidence="3">Uncharacterized protein</fullName>
    </submittedName>
</protein>
<keyword evidence="1" id="KW-0175">Coiled coil</keyword>
<keyword evidence="4" id="KW-1185">Reference proteome</keyword>
<keyword evidence="2" id="KW-0812">Transmembrane</keyword>
<accession>A0ABR7I7S7</accession>
<sequence length="395" mass="46601">METGVQEGGRRQMKLFRKRKKAENVEIRENVIAEEMPEGGDQPGNRMLDECEQMIEAAKALEDTKSEYKVVTSYLNDIQLLEDMSEEEMAEIRQAAENVVALGNTRTEYMKTEKKINDAQFRQMQREEDEIPDAIRRLESSEAYQAAVTRDMRYLESEKTKWVYNAEALRDEQNFLRKLSIILFSVAVIVFAVLLVLQSIFAVNTQWIWMLFLFAAGVCAFLIYHREQNNAEEIRQSDRNRNHAITLLNKMKIKYVNATNAVDYACEKYHVKNSYEFNQIWEEYKEAVEEREKFQQLNEELDFYNAKLLRALRSYRLYDTKVWLDQAKALVDPREMVEIKHDLIERRQKLRAKIENDTRSLKDKRKNTERMLVDYPGDTADIREILNSIDRLGGL</sequence>
<dbReference type="RefSeq" id="WP_147618162.1">
    <property type="nucleotide sequence ID" value="NZ_JACOQH010000002.1"/>
</dbReference>
<evidence type="ECO:0000256" key="1">
    <source>
        <dbReference type="SAM" id="Coils"/>
    </source>
</evidence>
<dbReference type="Proteomes" id="UP000621540">
    <property type="component" value="Unassembled WGS sequence"/>
</dbReference>
<keyword evidence="2" id="KW-0472">Membrane</keyword>
<keyword evidence="2" id="KW-1133">Transmembrane helix</keyword>
<evidence type="ECO:0000313" key="3">
    <source>
        <dbReference type="EMBL" id="MBC5752962.1"/>
    </source>
</evidence>
<feature type="transmembrane region" description="Helical" evidence="2">
    <location>
        <begin position="179"/>
        <end position="201"/>
    </location>
</feature>
<evidence type="ECO:0000256" key="2">
    <source>
        <dbReference type="SAM" id="Phobius"/>
    </source>
</evidence>
<comment type="caution">
    <text evidence="3">The sequence shown here is derived from an EMBL/GenBank/DDBJ whole genome shotgun (WGS) entry which is preliminary data.</text>
</comment>
<reference evidence="3 4" key="1">
    <citation type="submission" date="2020-08" db="EMBL/GenBank/DDBJ databases">
        <title>Genome public.</title>
        <authorList>
            <person name="Liu C."/>
            <person name="Sun Q."/>
        </authorList>
    </citation>
    <scope>NUCLEOTIDE SEQUENCE [LARGE SCALE GENOMIC DNA]</scope>
    <source>
        <strain evidence="3 4">BX0805</strain>
    </source>
</reference>
<proteinExistence type="predicted"/>
<organism evidence="3 4">
    <name type="scientific">Roseburia yibonii</name>
    <dbReference type="NCBI Taxonomy" id="2763063"/>
    <lineage>
        <taxon>Bacteria</taxon>
        <taxon>Bacillati</taxon>
        <taxon>Bacillota</taxon>
        <taxon>Clostridia</taxon>
        <taxon>Lachnospirales</taxon>
        <taxon>Lachnospiraceae</taxon>
        <taxon>Roseburia</taxon>
    </lineage>
</organism>
<gene>
    <name evidence="3" type="ORF">H8Z76_02805</name>
</gene>
<dbReference type="EMBL" id="JACOQH010000002">
    <property type="protein sequence ID" value="MBC5752962.1"/>
    <property type="molecule type" value="Genomic_DNA"/>
</dbReference>